<reference evidence="5" key="1">
    <citation type="submission" date="2022-11" db="UniProtKB">
        <authorList>
            <consortium name="EnsemblMetazoa"/>
        </authorList>
    </citation>
    <scope>IDENTIFICATION</scope>
</reference>
<sequence>MAVLSLTTCLMLVVITLVACIGLLLAAFVLFVHYQHLKYAHIPSPPRRGFFNGHMDLISSYKKRNMAIAEAFADIMRECGPVFHIFFYFSPMVVVLESDFVKDILCTSTHQKPSSIYRIFVRVFGTRFLGSGIAADTNPVTHDAKRALLNPAFHRNGEKMNFLFTHWFRDFQGLMCLSRYLQGMMRQFNAGADVLIDKLSHKADGKTKVAMLDEFNRTTLDVIAKVAFGMDLKATRDDKSIFNQAITMSFRGLAVAMTSPMTEINPFPAARKIKNEVRESIRFLRETGRRCIEERLRAIEKQEEVPNDILTHILKEIDQLKGDGQFDMEGLVDEFLTFFIAGQETTANLLSFTLLELGHHPEIMHRLKTEVEAVLGDKEYLEYTDISQLTYMMQVFKEVLRLWPPVTGTMREMAGDVNVKGYKIPKGSMVMVNTYVMARMEEYFHDPLQFDPDRFKASDDKPQYAYFPFSLGRHNCIGQQFALIEARVLLARLLHKFNFDLVPGQAHEILDEVTLKPMGRCRNYLRLAE</sequence>
<evidence type="ECO:0000256" key="4">
    <source>
        <dbReference type="SAM" id="Phobius"/>
    </source>
</evidence>
<dbReference type="InterPro" id="IPR036396">
    <property type="entry name" value="Cyt_P450_sf"/>
</dbReference>
<dbReference type="PROSITE" id="PS00086">
    <property type="entry name" value="CYTOCHROME_P450"/>
    <property type="match status" value="1"/>
</dbReference>
<keyword evidence="2 3" id="KW-0479">Metal-binding</keyword>
<dbReference type="PRINTS" id="PR00385">
    <property type="entry name" value="P450"/>
</dbReference>
<keyword evidence="4" id="KW-0812">Transmembrane</keyword>
<evidence type="ECO:0000256" key="2">
    <source>
        <dbReference type="PIRSR" id="PIRSR602401-1"/>
    </source>
</evidence>
<keyword evidence="2 3" id="KW-0408">Iron</keyword>
<dbReference type="PANTHER" id="PTHR24293:SF0">
    <property type="entry name" value="CYP46A1 PROTEIN-RELATED"/>
    <property type="match status" value="1"/>
</dbReference>
<evidence type="ECO:0000256" key="3">
    <source>
        <dbReference type="RuleBase" id="RU000461"/>
    </source>
</evidence>
<dbReference type="GeneID" id="119741226"/>
<keyword evidence="2 3" id="KW-0349">Heme</keyword>
<dbReference type="AlphaFoldDB" id="A0A914BBT4"/>
<feature type="transmembrane region" description="Helical" evidence="4">
    <location>
        <begin position="12"/>
        <end position="34"/>
    </location>
</feature>
<dbReference type="OrthoDB" id="1470350at2759"/>
<dbReference type="GO" id="GO:0005506">
    <property type="term" value="F:iron ion binding"/>
    <property type="evidence" value="ECO:0007669"/>
    <property type="project" value="InterPro"/>
</dbReference>
<dbReference type="CDD" id="cd20613">
    <property type="entry name" value="CYP46A1-like"/>
    <property type="match status" value="1"/>
</dbReference>
<comment type="similarity">
    <text evidence="1 3">Belongs to the cytochrome P450 family.</text>
</comment>
<dbReference type="GO" id="GO:0020037">
    <property type="term" value="F:heme binding"/>
    <property type="evidence" value="ECO:0007669"/>
    <property type="project" value="InterPro"/>
</dbReference>
<keyword evidence="3" id="KW-0503">Monooxygenase</keyword>
<dbReference type="OMA" id="TKCYSFE"/>
<protein>
    <recommendedName>
        <fullName evidence="7">Cholesterol 24-hydroxylase</fullName>
    </recommendedName>
</protein>
<proteinExistence type="inferred from homology"/>
<accession>A0A914BBT4</accession>
<keyword evidence="4" id="KW-0472">Membrane</keyword>
<dbReference type="Gene3D" id="1.10.630.10">
    <property type="entry name" value="Cytochrome P450"/>
    <property type="match status" value="1"/>
</dbReference>
<evidence type="ECO:0000256" key="1">
    <source>
        <dbReference type="ARBA" id="ARBA00010617"/>
    </source>
</evidence>
<evidence type="ECO:0000313" key="5">
    <source>
        <dbReference type="EnsemblMetazoa" id="XP_038072892.1"/>
    </source>
</evidence>
<organism evidence="5 6">
    <name type="scientific">Patiria miniata</name>
    <name type="common">Bat star</name>
    <name type="synonym">Asterina miniata</name>
    <dbReference type="NCBI Taxonomy" id="46514"/>
    <lineage>
        <taxon>Eukaryota</taxon>
        <taxon>Metazoa</taxon>
        <taxon>Echinodermata</taxon>
        <taxon>Eleutherozoa</taxon>
        <taxon>Asterozoa</taxon>
        <taxon>Asteroidea</taxon>
        <taxon>Valvatacea</taxon>
        <taxon>Valvatida</taxon>
        <taxon>Asterinidae</taxon>
        <taxon>Patiria</taxon>
    </lineage>
</organism>
<keyword evidence="6" id="KW-1185">Reference proteome</keyword>
<dbReference type="EnsemblMetazoa" id="XM_038216964.1">
    <property type="protein sequence ID" value="XP_038072892.1"/>
    <property type="gene ID" value="LOC119741226"/>
</dbReference>
<dbReference type="Pfam" id="PF00067">
    <property type="entry name" value="p450"/>
    <property type="match status" value="2"/>
</dbReference>
<dbReference type="InterPro" id="IPR039983">
    <property type="entry name" value="CYP46A1"/>
</dbReference>
<evidence type="ECO:0008006" key="7">
    <source>
        <dbReference type="Google" id="ProtNLM"/>
    </source>
</evidence>
<dbReference type="PRINTS" id="PR00463">
    <property type="entry name" value="EP450I"/>
</dbReference>
<dbReference type="RefSeq" id="XP_038072892.1">
    <property type="nucleotide sequence ID" value="XM_038216964.1"/>
</dbReference>
<evidence type="ECO:0000313" key="6">
    <source>
        <dbReference type="Proteomes" id="UP000887568"/>
    </source>
</evidence>
<dbReference type="InterPro" id="IPR001128">
    <property type="entry name" value="Cyt_P450"/>
</dbReference>
<dbReference type="Proteomes" id="UP000887568">
    <property type="component" value="Unplaced"/>
</dbReference>
<dbReference type="GO" id="GO:0006707">
    <property type="term" value="P:cholesterol catabolic process"/>
    <property type="evidence" value="ECO:0007669"/>
    <property type="project" value="InterPro"/>
</dbReference>
<keyword evidence="4" id="KW-1133">Transmembrane helix</keyword>
<dbReference type="PANTHER" id="PTHR24293">
    <property type="entry name" value="CYTOCHROME P450 FAMILY 46 SUBFAMILY A"/>
    <property type="match status" value="1"/>
</dbReference>
<comment type="cofactor">
    <cofactor evidence="2">
        <name>heme</name>
        <dbReference type="ChEBI" id="CHEBI:30413"/>
    </cofactor>
</comment>
<dbReference type="GO" id="GO:0033781">
    <property type="term" value="F:cholesterol 24-hydroxylase activity"/>
    <property type="evidence" value="ECO:0007669"/>
    <property type="project" value="InterPro"/>
</dbReference>
<dbReference type="InterPro" id="IPR017972">
    <property type="entry name" value="Cyt_P450_CS"/>
</dbReference>
<feature type="binding site" description="axial binding residue" evidence="2">
    <location>
        <position position="476"/>
    </location>
    <ligand>
        <name>heme</name>
        <dbReference type="ChEBI" id="CHEBI:30413"/>
    </ligand>
    <ligandPart>
        <name>Fe</name>
        <dbReference type="ChEBI" id="CHEBI:18248"/>
    </ligandPart>
</feature>
<dbReference type="SUPFAM" id="SSF48264">
    <property type="entry name" value="Cytochrome P450"/>
    <property type="match status" value="1"/>
</dbReference>
<dbReference type="InterPro" id="IPR002401">
    <property type="entry name" value="Cyt_P450_E_grp-I"/>
</dbReference>
<name>A0A914BBT4_PATMI</name>
<keyword evidence="3" id="KW-0560">Oxidoreductase</keyword>